<dbReference type="GO" id="GO:0000976">
    <property type="term" value="F:transcription cis-regulatory region binding"/>
    <property type="evidence" value="ECO:0007669"/>
    <property type="project" value="TreeGrafter"/>
</dbReference>
<dbReference type="Pfam" id="PF00356">
    <property type="entry name" value="LacI"/>
    <property type="match status" value="1"/>
</dbReference>
<dbReference type="Gene3D" id="1.10.260.40">
    <property type="entry name" value="lambda repressor-like DNA-binding domains"/>
    <property type="match status" value="1"/>
</dbReference>
<dbReference type="AlphaFoldDB" id="A0A1X7KR65"/>
<dbReference type="PROSITE" id="PS00356">
    <property type="entry name" value="HTH_LACI_1"/>
    <property type="match status" value="1"/>
</dbReference>
<reference evidence="6 7" key="1">
    <citation type="submission" date="2017-04" db="EMBL/GenBank/DDBJ databases">
        <authorList>
            <person name="Afonso C.L."/>
            <person name="Miller P.J."/>
            <person name="Scott M.A."/>
            <person name="Spackman E."/>
            <person name="Goraichik I."/>
            <person name="Dimitrov K.M."/>
            <person name="Suarez D.L."/>
            <person name="Swayne D.E."/>
        </authorList>
    </citation>
    <scope>NUCLEOTIDE SEQUENCE [LARGE SCALE GENOMIC DNA]</scope>
    <source>
        <strain evidence="6 7">11</strain>
    </source>
</reference>
<evidence type="ECO:0000313" key="7">
    <source>
        <dbReference type="Proteomes" id="UP000193834"/>
    </source>
</evidence>
<organism evidence="6 7">
    <name type="scientific">Paenibacillus aquistagni</name>
    <dbReference type="NCBI Taxonomy" id="1852522"/>
    <lineage>
        <taxon>Bacteria</taxon>
        <taxon>Bacillati</taxon>
        <taxon>Bacillota</taxon>
        <taxon>Bacilli</taxon>
        <taxon>Bacillales</taxon>
        <taxon>Paenibacillaceae</taxon>
        <taxon>Paenibacillus</taxon>
    </lineage>
</organism>
<evidence type="ECO:0000256" key="3">
    <source>
        <dbReference type="ARBA" id="ARBA00023125"/>
    </source>
</evidence>
<gene>
    <name evidence="6" type="ORF">SAMN06295960_2595</name>
</gene>
<dbReference type="SMART" id="SM00354">
    <property type="entry name" value="HTH_LACI"/>
    <property type="match status" value="1"/>
</dbReference>
<dbReference type="SUPFAM" id="SSF47413">
    <property type="entry name" value="lambda repressor-like DNA-binding domains"/>
    <property type="match status" value="1"/>
</dbReference>
<dbReference type="CDD" id="cd01392">
    <property type="entry name" value="HTH_LacI"/>
    <property type="match status" value="1"/>
</dbReference>
<dbReference type="PROSITE" id="PS50932">
    <property type="entry name" value="HTH_LACI_2"/>
    <property type="match status" value="1"/>
</dbReference>
<keyword evidence="1" id="KW-0678">Repressor</keyword>
<dbReference type="Pfam" id="PF13377">
    <property type="entry name" value="Peripla_BP_3"/>
    <property type="match status" value="1"/>
</dbReference>
<protein>
    <submittedName>
        <fullName evidence="6">Transcriptional regulator, LacI family</fullName>
    </submittedName>
</protein>
<dbReference type="InterPro" id="IPR010982">
    <property type="entry name" value="Lambda_DNA-bd_dom_sf"/>
</dbReference>
<dbReference type="STRING" id="1852522.SAMN06295960_2595"/>
<feature type="domain" description="HTH lacI-type" evidence="5">
    <location>
        <begin position="2"/>
        <end position="56"/>
    </location>
</feature>
<dbReference type="InterPro" id="IPR028082">
    <property type="entry name" value="Peripla_BP_I"/>
</dbReference>
<evidence type="ECO:0000256" key="1">
    <source>
        <dbReference type="ARBA" id="ARBA00022491"/>
    </source>
</evidence>
<dbReference type="Proteomes" id="UP000193834">
    <property type="component" value="Unassembled WGS sequence"/>
</dbReference>
<evidence type="ECO:0000256" key="4">
    <source>
        <dbReference type="ARBA" id="ARBA00023163"/>
    </source>
</evidence>
<accession>A0A1X7KR65</accession>
<dbReference type="PANTHER" id="PTHR30146:SF148">
    <property type="entry name" value="HTH-TYPE TRANSCRIPTIONAL REPRESSOR PURR-RELATED"/>
    <property type="match status" value="1"/>
</dbReference>
<dbReference type="RefSeq" id="WP_085494775.1">
    <property type="nucleotide sequence ID" value="NZ_FXAZ01000003.1"/>
</dbReference>
<dbReference type="EMBL" id="FXAZ01000003">
    <property type="protein sequence ID" value="SMG43710.1"/>
    <property type="molecule type" value="Genomic_DNA"/>
</dbReference>
<dbReference type="PRINTS" id="PR00036">
    <property type="entry name" value="HTHLACI"/>
</dbReference>
<sequence>MVTIYDIAKKANVSAMTVSRVINNTGKISKKTEAKVRKIMEEMNYVPNQMARSLVLQQTKILFLLITDITNPFYTTLSRGAEDAANRSGYRLLFGNSDENLQKENDYIHTILSTRVDGLLVAPTGDASLPHLEQLRRHKVPFVLIDREVPGMDCDVVLGDSKGGARTLVEHLIDNGHRHIAMVNGLSTASSARLRLQGYQEALLLHSLHMPDNYVFETSYKLHQQVTGNDMPVLPSLEAWFDQLEPRPTAIVAGNNVIAIEIIRMLRKKEIQVPEQISVVCFDDFGLYSEIAPFMTVAAQQAYQFGYMGMQTLIERIQNKDHEAQPWRKVVLPAELIVRDSVAPAKDEQSQ</sequence>
<dbReference type="InterPro" id="IPR000843">
    <property type="entry name" value="HTH_LacI"/>
</dbReference>
<keyword evidence="2" id="KW-0805">Transcription regulation</keyword>
<evidence type="ECO:0000256" key="2">
    <source>
        <dbReference type="ARBA" id="ARBA00023015"/>
    </source>
</evidence>
<evidence type="ECO:0000259" key="5">
    <source>
        <dbReference type="PROSITE" id="PS50932"/>
    </source>
</evidence>
<dbReference type="SUPFAM" id="SSF53822">
    <property type="entry name" value="Periplasmic binding protein-like I"/>
    <property type="match status" value="1"/>
</dbReference>
<keyword evidence="4" id="KW-0804">Transcription</keyword>
<dbReference type="PANTHER" id="PTHR30146">
    <property type="entry name" value="LACI-RELATED TRANSCRIPTIONAL REPRESSOR"/>
    <property type="match status" value="1"/>
</dbReference>
<dbReference type="OrthoDB" id="9796186at2"/>
<keyword evidence="3" id="KW-0238">DNA-binding</keyword>
<evidence type="ECO:0000313" key="6">
    <source>
        <dbReference type="EMBL" id="SMG43710.1"/>
    </source>
</evidence>
<dbReference type="Gene3D" id="3.40.50.2300">
    <property type="match status" value="2"/>
</dbReference>
<name>A0A1X7KR65_9BACL</name>
<dbReference type="InterPro" id="IPR046335">
    <property type="entry name" value="LacI/GalR-like_sensor"/>
</dbReference>
<keyword evidence="7" id="KW-1185">Reference proteome</keyword>
<proteinExistence type="predicted"/>
<dbReference type="GO" id="GO:0003700">
    <property type="term" value="F:DNA-binding transcription factor activity"/>
    <property type="evidence" value="ECO:0007669"/>
    <property type="project" value="TreeGrafter"/>
</dbReference>